<evidence type="ECO:0000256" key="1">
    <source>
        <dbReference type="SAM" id="MobiDB-lite"/>
    </source>
</evidence>
<feature type="compositionally biased region" description="Basic and acidic residues" evidence="1">
    <location>
        <begin position="1"/>
        <end position="12"/>
    </location>
</feature>
<dbReference type="VEuPathDB" id="FungiDB:VP01_5651g2"/>
<keyword evidence="3" id="KW-1185">Reference proteome</keyword>
<evidence type="ECO:0008006" key="4">
    <source>
        <dbReference type="Google" id="ProtNLM"/>
    </source>
</evidence>
<feature type="region of interest" description="Disordered" evidence="1">
    <location>
        <begin position="1"/>
        <end position="23"/>
    </location>
</feature>
<accession>A0A0L6UIV6</accession>
<evidence type="ECO:0000313" key="3">
    <source>
        <dbReference type="Proteomes" id="UP000037035"/>
    </source>
</evidence>
<organism evidence="2 3">
    <name type="scientific">Puccinia sorghi</name>
    <dbReference type="NCBI Taxonomy" id="27349"/>
    <lineage>
        <taxon>Eukaryota</taxon>
        <taxon>Fungi</taxon>
        <taxon>Dikarya</taxon>
        <taxon>Basidiomycota</taxon>
        <taxon>Pucciniomycotina</taxon>
        <taxon>Pucciniomycetes</taxon>
        <taxon>Pucciniales</taxon>
        <taxon>Pucciniaceae</taxon>
        <taxon>Puccinia</taxon>
    </lineage>
</organism>
<protein>
    <recommendedName>
        <fullName evidence="4">DUF4219 domain-containing protein</fullName>
    </recommendedName>
</protein>
<evidence type="ECO:0000313" key="2">
    <source>
        <dbReference type="EMBL" id="KNZ48466.1"/>
    </source>
</evidence>
<sequence length="257" mass="29084">MSDKQSDDKSKLESNQTIKPLMTTEPSGTMEKLDLIYLKLAINAVPVLNQDNYSMWHTCILNYFYMLRIKDVFIKGEGKLSEDQERSVRTILTAKLDAAVHANVINHSKNNDTVLIWKAIVNYFASQHAANRAQVWNHFSYISFNNSDVNGFITNVKSSIEQLHEVGINRDVDIIAYEIIKKLPKTPEFNSISTAITHSRAAITPELVLDHLRLYANQQAIEGSSNSSRHQQITLFTDTSKKCKPNAHNTLANHPES</sequence>
<dbReference type="AlphaFoldDB" id="A0A0L6UIV6"/>
<proteinExistence type="predicted"/>
<gene>
    <name evidence="2" type="ORF">VP01_5651g2</name>
</gene>
<name>A0A0L6UIV6_9BASI</name>
<reference evidence="2 3" key="1">
    <citation type="submission" date="2015-08" db="EMBL/GenBank/DDBJ databases">
        <title>Next Generation Sequencing and Analysis of the Genome of Puccinia sorghi L Schw, the Causal Agent of Maize Common Rust.</title>
        <authorList>
            <person name="Rochi L."/>
            <person name="Burguener G."/>
            <person name="Darino M."/>
            <person name="Turjanski A."/>
            <person name="Kreff E."/>
            <person name="Dieguez M.J."/>
            <person name="Sacco F."/>
        </authorList>
    </citation>
    <scope>NUCLEOTIDE SEQUENCE [LARGE SCALE GENOMIC DNA]</scope>
    <source>
        <strain evidence="2 3">RO10H11247</strain>
    </source>
</reference>
<dbReference type="Proteomes" id="UP000037035">
    <property type="component" value="Unassembled WGS sequence"/>
</dbReference>
<dbReference type="Pfam" id="PF14223">
    <property type="entry name" value="Retrotran_gag_2"/>
    <property type="match status" value="1"/>
</dbReference>
<dbReference type="EMBL" id="LAVV01010887">
    <property type="protein sequence ID" value="KNZ48466.1"/>
    <property type="molecule type" value="Genomic_DNA"/>
</dbReference>
<dbReference type="OrthoDB" id="2847449at2759"/>
<comment type="caution">
    <text evidence="2">The sequence shown here is derived from an EMBL/GenBank/DDBJ whole genome shotgun (WGS) entry which is preliminary data.</text>
</comment>